<sequence>MPTNKKPSGRPAPKARAAAPAAAQVKKGGKRPAPSGKKGGSSTAQRRASVELALANRPSAQEASRFAPSVAKSGVVSPALAEKKRQLERSMSSDSINTHLNTRPEKASLSGRGIHPAKSTDSDRITHVGYKLGREITKNIVKEHVSKKEPPQGKAVAPAIAATSKALDRRLRSDSLKGELLNRQDAARLEPVGVINAAKVSGRIAANAKKLERKMSADNLKSLLESRPSLDVLKDYNIYPKHSTSIHNQLKTLERKHSAAQLSYLLDSRSERNDLKQRGVIQNDSVAPSLQESQSTISKHLRRKSLETSLQSRPSPSSIRALTSNYYNDGNADTSEGLSWEDEGEDLYYEKAVEEDYEDDSEEFEVGRWEGQRSDDYSSSNASSSDPYNPSLPDLDERMVYAIALRAAAQLEAGSFINHMQKASLKEKILDGDETIVRVVVEFVETNDASKLMLVFQRISQSN</sequence>
<protein>
    <submittedName>
        <fullName evidence="2">Uncharacterized protein</fullName>
    </submittedName>
</protein>
<keyword evidence="3" id="KW-1185">Reference proteome</keyword>
<feature type="region of interest" description="Disordered" evidence="1">
    <location>
        <begin position="284"/>
        <end position="343"/>
    </location>
</feature>
<dbReference type="Proteomes" id="UP001165160">
    <property type="component" value="Unassembled WGS sequence"/>
</dbReference>
<feature type="region of interest" description="Disordered" evidence="1">
    <location>
        <begin position="1"/>
        <end position="124"/>
    </location>
</feature>
<organism evidence="2 3">
    <name type="scientific">Triparma verrucosa</name>
    <dbReference type="NCBI Taxonomy" id="1606542"/>
    <lineage>
        <taxon>Eukaryota</taxon>
        <taxon>Sar</taxon>
        <taxon>Stramenopiles</taxon>
        <taxon>Ochrophyta</taxon>
        <taxon>Bolidophyceae</taxon>
        <taxon>Parmales</taxon>
        <taxon>Triparmaceae</taxon>
        <taxon>Triparma</taxon>
    </lineage>
</organism>
<comment type="caution">
    <text evidence="2">The sequence shown here is derived from an EMBL/GenBank/DDBJ whole genome shotgun (WGS) entry which is preliminary data.</text>
</comment>
<evidence type="ECO:0000313" key="2">
    <source>
        <dbReference type="EMBL" id="GMH49585.1"/>
    </source>
</evidence>
<feature type="compositionally biased region" description="Polar residues" evidence="1">
    <location>
        <begin position="284"/>
        <end position="298"/>
    </location>
</feature>
<feature type="compositionally biased region" description="Basic and acidic residues" evidence="1">
    <location>
        <begin position="365"/>
        <end position="376"/>
    </location>
</feature>
<dbReference type="EMBL" id="BRXX01000600">
    <property type="protein sequence ID" value="GMH49585.1"/>
    <property type="molecule type" value="Genomic_DNA"/>
</dbReference>
<accession>A0A9W6ZGF0</accession>
<gene>
    <name evidence="2" type="ORF">TrVE_jg2008</name>
</gene>
<evidence type="ECO:0000313" key="3">
    <source>
        <dbReference type="Proteomes" id="UP001165160"/>
    </source>
</evidence>
<name>A0A9W6ZGF0_9STRA</name>
<dbReference type="AlphaFoldDB" id="A0A9W6ZGF0"/>
<feature type="region of interest" description="Disordered" evidence="1">
    <location>
        <begin position="355"/>
        <end position="391"/>
    </location>
</feature>
<feature type="compositionally biased region" description="Acidic residues" evidence="1">
    <location>
        <begin position="355"/>
        <end position="364"/>
    </location>
</feature>
<proteinExistence type="predicted"/>
<feature type="compositionally biased region" description="Low complexity" evidence="1">
    <location>
        <begin position="377"/>
        <end position="391"/>
    </location>
</feature>
<evidence type="ECO:0000256" key="1">
    <source>
        <dbReference type="SAM" id="MobiDB-lite"/>
    </source>
</evidence>
<feature type="compositionally biased region" description="Low complexity" evidence="1">
    <location>
        <begin position="1"/>
        <end position="26"/>
    </location>
</feature>
<feature type="compositionally biased region" description="Polar residues" evidence="1">
    <location>
        <begin position="307"/>
        <end position="337"/>
    </location>
</feature>
<reference evidence="3" key="1">
    <citation type="journal article" date="2023" name="Commun. Biol.">
        <title>Genome analysis of Parmales, the sister group of diatoms, reveals the evolutionary specialization of diatoms from phago-mixotrophs to photoautotrophs.</title>
        <authorList>
            <person name="Ban H."/>
            <person name="Sato S."/>
            <person name="Yoshikawa S."/>
            <person name="Yamada K."/>
            <person name="Nakamura Y."/>
            <person name="Ichinomiya M."/>
            <person name="Sato N."/>
            <person name="Blanc-Mathieu R."/>
            <person name="Endo H."/>
            <person name="Kuwata A."/>
            <person name="Ogata H."/>
        </authorList>
    </citation>
    <scope>NUCLEOTIDE SEQUENCE [LARGE SCALE GENOMIC DNA]</scope>
    <source>
        <strain evidence="3">NIES 3699</strain>
    </source>
</reference>
<feature type="compositionally biased region" description="Polar residues" evidence="1">
    <location>
        <begin position="89"/>
        <end position="101"/>
    </location>
</feature>
<dbReference type="Gene3D" id="6.10.140.2040">
    <property type="match status" value="2"/>
</dbReference>
<dbReference type="Gene3D" id="6.10.150.10">
    <property type="match status" value="1"/>
</dbReference>